<evidence type="ECO:0000313" key="2">
    <source>
        <dbReference type="Proteomes" id="UP000186102"/>
    </source>
</evidence>
<gene>
    <name evidence="1" type="ORF">DSOL_5128</name>
</gene>
<dbReference type="RefSeq" id="WP_075367367.1">
    <property type="nucleotide sequence ID" value="NZ_MLBF01000089.1"/>
</dbReference>
<dbReference type="Proteomes" id="UP000186102">
    <property type="component" value="Unassembled WGS sequence"/>
</dbReference>
<reference evidence="1 2" key="1">
    <citation type="submission" date="2016-09" db="EMBL/GenBank/DDBJ databases">
        <title>Complete genome of Desulfosporosinus sp. OL.</title>
        <authorList>
            <person name="Mardanov A."/>
            <person name="Beletsky A."/>
            <person name="Panova A."/>
            <person name="Karnachuk O."/>
            <person name="Ravin N."/>
        </authorList>
    </citation>
    <scope>NUCLEOTIDE SEQUENCE [LARGE SCALE GENOMIC DNA]</scope>
    <source>
        <strain evidence="1 2">OL</strain>
    </source>
</reference>
<proteinExistence type="predicted"/>
<sequence>MTSVLLAALSIPTVYGGIYAAAYALYYQNLMNQIISLSDQYQGVVIKVITSPQYGKSYLVQGWNDTTTAVVYLTNTDVATENVTGVFNC</sequence>
<comment type="caution">
    <text evidence="1">The sequence shown here is derived from an EMBL/GenBank/DDBJ whole genome shotgun (WGS) entry which is preliminary data.</text>
</comment>
<name>A0A1Q8QFI8_9FIRM</name>
<keyword evidence="2" id="KW-1185">Reference proteome</keyword>
<protein>
    <submittedName>
        <fullName evidence="1">Uncharacterized protein</fullName>
    </submittedName>
</protein>
<accession>A0A1Q8QFI8</accession>
<evidence type="ECO:0000313" key="1">
    <source>
        <dbReference type="EMBL" id="OLN26068.1"/>
    </source>
</evidence>
<dbReference type="AlphaFoldDB" id="A0A1Q8QFI8"/>
<organism evidence="1 2">
    <name type="scientific">Desulfosporosinus metallidurans</name>
    <dbReference type="NCBI Taxonomy" id="1888891"/>
    <lineage>
        <taxon>Bacteria</taxon>
        <taxon>Bacillati</taxon>
        <taxon>Bacillota</taxon>
        <taxon>Clostridia</taxon>
        <taxon>Eubacteriales</taxon>
        <taxon>Desulfitobacteriaceae</taxon>
        <taxon>Desulfosporosinus</taxon>
    </lineage>
</organism>
<dbReference type="EMBL" id="MLBF01000089">
    <property type="protein sequence ID" value="OLN26068.1"/>
    <property type="molecule type" value="Genomic_DNA"/>
</dbReference>